<dbReference type="KEGG" id="ehx:EMIHUDRAFT_239848"/>
<feature type="chain" id="PRO_5044259784" description="GH18 domain-containing protein" evidence="2">
    <location>
        <begin position="16"/>
        <end position="324"/>
    </location>
</feature>
<dbReference type="eggNOG" id="ENOG502SEW7">
    <property type="taxonomic scope" value="Eukaryota"/>
</dbReference>
<organism evidence="4 5">
    <name type="scientific">Emiliania huxleyi (strain CCMP1516)</name>
    <dbReference type="NCBI Taxonomy" id="280463"/>
    <lineage>
        <taxon>Eukaryota</taxon>
        <taxon>Haptista</taxon>
        <taxon>Haptophyta</taxon>
        <taxon>Prymnesiophyceae</taxon>
        <taxon>Isochrysidales</taxon>
        <taxon>Noelaerhabdaceae</taxon>
        <taxon>Emiliania</taxon>
    </lineage>
</organism>
<dbReference type="GO" id="GO:0005975">
    <property type="term" value="P:carbohydrate metabolic process"/>
    <property type="evidence" value="ECO:0007669"/>
    <property type="project" value="InterPro"/>
</dbReference>
<dbReference type="Pfam" id="PF00704">
    <property type="entry name" value="Glyco_hydro_18"/>
    <property type="match status" value="1"/>
</dbReference>
<dbReference type="GO" id="GO:0006032">
    <property type="term" value="P:chitin catabolic process"/>
    <property type="evidence" value="ECO:0007669"/>
    <property type="project" value="TreeGrafter"/>
</dbReference>
<evidence type="ECO:0000256" key="1">
    <source>
        <dbReference type="SAM" id="MobiDB-lite"/>
    </source>
</evidence>
<dbReference type="InterPro" id="IPR017853">
    <property type="entry name" value="GH"/>
</dbReference>
<dbReference type="GeneID" id="17268845"/>
<accession>A0A0D3JIH0</accession>
<reference evidence="5" key="1">
    <citation type="journal article" date="2013" name="Nature">
        <title>Pan genome of the phytoplankton Emiliania underpins its global distribution.</title>
        <authorList>
            <person name="Read B.A."/>
            <person name="Kegel J."/>
            <person name="Klute M.J."/>
            <person name="Kuo A."/>
            <person name="Lefebvre S.C."/>
            <person name="Maumus F."/>
            <person name="Mayer C."/>
            <person name="Miller J."/>
            <person name="Monier A."/>
            <person name="Salamov A."/>
            <person name="Young J."/>
            <person name="Aguilar M."/>
            <person name="Claverie J.M."/>
            <person name="Frickenhaus S."/>
            <person name="Gonzalez K."/>
            <person name="Herman E.K."/>
            <person name="Lin Y.C."/>
            <person name="Napier J."/>
            <person name="Ogata H."/>
            <person name="Sarno A.F."/>
            <person name="Shmutz J."/>
            <person name="Schroeder D."/>
            <person name="de Vargas C."/>
            <person name="Verret F."/>
            <person name="von Dassow P."/>
            <person name="Valentin K."/>
            <person name="Van de Peer Y."/>
            <person name="Wheeler G."/>
            <person name="Dacks J.B."/>
            <person name="Delwiche C.F."/>
            <person name="Dyhrman S.T."/>
            <person name="Glockner G."/>
            <person name="John U."/>
            <person name="Richards T."/>
            <person name="Worden A.Z."/>
            <person name="Zhang X."/>
            <person name="Grigoriev I.V."/>
            <person name="Allen A.E."/>
            <person name="Bidle K."/>
            <person name="Borodovsky M."/>
            <person name="Bowler C."/>
            <person name="Brownlee C."/>
            <person name="Cock J.M."/>
            <person name="Elias M."/>
            <person name="Gladyshev V.N."/>
            <person name="Groth M."/>
            <person name="Guda C."/>
            <person name="Hadaegh A."/>
            <person name="Iglesias-Rodriguez M.D."/>
            <person name="Jenkins J."/>
            <person name="Jones B.M."/>
            <person name="Lawson T."/>
            <person name="Leese F."/>
            <person name="Lindquist E."/>
            <person name="Lobanov A."/>
            <person name="Lomsadze A."/>
            <person name="Malik S.B."/>
            <person name="Marsh M.E."/>
            <person name="Mackinder L."/>
            <person name="Mock T."/>
            <person name="Mueller-Roeber B."/>
            <person name="Pagarete A."/>
            <person name="Parker M."/>
            <person name="Probert I."/>
            <person name="Quesneville H."/>
            <person name="Raines C."/>
            <person name="Rensing S.A."/>
            <person name="Riano-Pachon D.M."/>
            <person name="Richier S."/>
            <person name="Rokitta S."/>
            <person name="Shiraiwa Y."/>
            <person name="Soanes D.M."/>
            <person name="van der Giezen M."/>
            <person name="Wahlund T.M."/>
            <person name="Williams B."/>
            <person name="Wilson W."/>
            <person name="Wolfe G."/>
            <person name="Wurch L.L."/>
        </authorList>
    </citation>
    <scope>NUCLEOTIDE SEQUENCE</scope>
</reference>
<dbReference type="AlphaFoldDB" id="A0A0D3JIH0"/>
<dbReference type="GO" id="GO:0005576">
    <property type="term" value="C:extracellular region"/>
    <property type="evidence" value="ECO:0007669"/>
    <property type="project" value="TreeGrafter"/>
</dbReference>
<evidence type="ECO:0000256" key="2">
    <source>
        <dbReference type="SAM" id="SignalP"/>
    </source>
</evidence>
<protein>
    <recommendedName>
        <fullName evidence="3">GH18 domain-containing protein</fullName>
    </recommendedName>
</protein>
<feature type="region of interest" description="Disordered" evidence="1">
    <location>
        <begin position="271"/>
        <end position="324"/>
    </location>
</feature>
<feature type="compositionally biased region" description="Low complexity" evidence="1">
    <location>
        <begin position="289"/>
        <end position="300"/>
    </location>
</feature>
<feature type="signal peptide" evidence="2">
    <location>
        <begin position="1"/>
        <end position="15"/>
    </location>
</feature>
<dbReference type="Proteomes" id="UP000013827">
    <property type="component" value="Unassembled WGS sequence"/>
</dbReference>
<keyword evidence="5" id="KW-1185">Reference proteome</keyword>
<dbReference type="HOGENOM" id="CLU_859018_0_0_1"/>
<dbReference type="EnsemblProtists" id="EOD23305">
    <property type="protein sequence ID" value="EOD23305"/>
    <property type="gene ID" value="EMIHUDRAFT_239848"/>
</dbReference>
<dbReference type="PROSITE" id="PS51910">
    <property type="entry name" value="GH18_2"/>
    <property type="match status" value="1"/>
</dbReference>
<evidence type="ECO:0000313" key="5">
    <source>
        <dbReference type="Proteomes" id="UP000013827"/>
    </source>
</evidence>
<evidence type="ECO:0000313" key="4">
    <source>
        <dbReference type="EnsemblProtists" id="EOD23305"/>
    </source>
</evidence>
<proteinExistence type="predicted"/>
<dbReference type="PANTHER" id="PTHR11177:SF317">
    <property type="entry name" value="CHITINASE 12-RELATED"/>
    <property type="match status" value="1"/>
</dbReference>
<dbReference type="SUPFAM" id="SSF51445">
    <property type="entry name" value="(Trans)glycosidases"/>
    <property type="match status" value="1"/>
</dbReference>
<dbReference type="PANTHER" id="PTHR11177">
    <property type="entry name" value="CHITINASE"/>
    <property type="match status" value="1"/>
</dbReference>
<dbReference type="GO" id="GO:0008061">
    <property type="term" value="F:chitin binding"/>
    <property type="evidence" value="ECO:0007669"/>
    <property type="project" value="TreeGrafter"/>
</dbReference>
<feature type="domain" description="GH18" evidence="3">
    <location>
        <begin position="20"/>
        <end position="161"/>
    </location>
</feature>
<evidence type="ECO:0000259" key="3">
    <source>
        <dbReference type="PROSITE" id="PS51910"/>
    </source>
</evidence>
<feature type="region of interest" description="Disordered" evidence="1">
    <location>
        <begin position="172"/>
        <end position="192"/>
    </location>
</feature>
<reference evidence="4" key="2">
    <citation type="submission" date="2024-10" db="UniProtKB">
        <authorList>
            <consortium name="EnsemblProtists"/>
        </authorList>
    </citation>
    <scope>IDENTIFICATION</scope>
</reference>
<dbReference type="InterPro" id="IPR001223">
    <property type="entry name" value="Glyco_hydro18_cat"/>
</dbReference>
<dbReference type="InterPro" id="IPR050314">
    <property type="entry name" value="Glycosyl_Hydrlase_18"/>
</dbReference>
<dbReference type="RefSeq" id="XP_005775734.1">
    <property type="nucleotide sequence ID" value="XM_005775677.1"/>
</dbReference>
<keyword evidence="2" id="KW-0732">Signal</keyword>
<dbReference type="Gene3D" id="3.20.20.80">
    <property type="entry name" value="Glycosidases"/>
    <property type="match status" value="1"/>
</dbReference>
<dbReference type="GO" id="GO:0004568">
    <property type="term" value="F:chitinase activity"/>
    <property type="evidence" value="ECO:0007669"/>
    <property type="project" value="TreeGrafter"/>
</dbReference>
<dbReference type="PaxDb" id="2903-EOD23305"/>
<sequence>MMSVLLLSLLTHSSSEPPPFTVAAYLPEWRFDSANYERICRTVNMLIFFSIEVHGNGTLAALDRLPRLSLVREARPHCKRMLLCVGGNGRSGGFSAAVSSRKSRRRFISALLRLCEKAGFDGVDYNWEYPGFAFGSGYKSEDDVARDYHGLQYLLIETREAHHCAETDTCTWPQEGTPPGPHRTLTGSRGRSTHGAFAASGRAYYPDRKQETMLGLMPGHPDPSRSLLGTFLQERMLGVMSEHAYDQSGRHSTYEFAEKVAAQAVELLPPSKARRPWGGDSEASRRVNPAPSAPAAAAASGDIAGFGPMHKTTRSTGALRPMGE</sequence>
<name>A0A0D3JIH0_EMIH1</name>